<evidence type="ECO:0000259" key="6">
    <source>
        <dbReference type="Pfam" id="PF02826"/>
    </source>
</evidence>
<dbReference type="InterPro" id="IPR029753">
    <property type="entry name" value="D-isomer_DH_CS"/>
</dbReference>
<dbReference type="EMBL" id="JAGGMB010000003">
    <property type="protein sequence ID" value="MBP2076896.1"/>
    <property type="molecule type" value="Genomic_DNA"/>
</dbReference>
<gene>
    <name evidence="7" type="ORF">J2Z64_001127</name>
</gene>
<dbReference type="GO" id="GO:0004617">
    <property type="term" value="F:phosphoglycerate dehydrogenase activity"/>
    <property type="evidence" value="ECO:0007669"/>
    <property type="project" value="UniProtKB-EC"/>
</dbReference>
<feature type="domain" description="D-isomer specific 2-hydroxyacid dehydrogenase catalytic" evidence="5">
    <location>
        <begin position="18"/>
        <end position="319"/>
    </location>
</feature>
<dbReference type="SUPFAM" id="SSF52283">
    <property type="entry name" value="Formate/glycerate dehydrogenase catalytic domain-like"/>
    <property type="match status" value="1"/>
</dbReference>
<dbReference type="AlphaFoldDB" id="A0A9X0YRS7"/>
<feature type="domain" description="D-isomer specific 2-hydroxyacid dehydrogenase NAD-binding" evidence="6">
    <location>
        <begin position="114"/>
        <end position="291"/>
    </location>
</feature>
<proteinExistence type="inferred from homology"/>
<dbReference type="InterPro" id="IPR006140">
    <property type="entry name" value="D-isomer_DH_NAD-bd"/>
</dbReference>
<organism evidence="7 8">
    <name type="scientific">Oceanobacillus polygoni</name>
    <dbReference type="NCBI Taxonomy" id="1235259"/>
    <lineage>
        <taxon>Bacteria</taxon>
        <taxon>Bacillati</taxon>
        <taxon>Bacillota</taxon>
        <taxon>Bacilli</taxon>
        <taxon>Bacillales</taxon>
        <taxon>Bacillaceae</taxon>
        <taxon>Oceanobacillus</taxon>
    </lineage>
</organism>
<dbReference type="InterPro" id="IPR043322">
    <property type="entry name" value="CtBP"/>
</dbReference>
<dbReference type="CDD" id="cd05299">
    <property type="entry name" value="CtBP_dh"/>
    <property type="match status" value="1"/>
</dbReference>
<keyword evidence="3" id="KW-0520">NAD</keyword>
<evidence type="ECO:0000256" key="1">
    <source>
        <dbReference type="ARBA" id="ARBA00005854"/>
    </source>
</evidence>
<comment type="caution">
    <text evidence="7">The sequence shown here is derived from an EMBL/GenBank/DDBJ whole genome shotgun (WGS) entry which is preliminary data.</text>
</comment>
<evidence type="ECO:0000256" key="2">
    <source>
        <dbReference type="ARBA" id="ARBA00023002"/>
    </source>
</evidence>
<evidence type="ECO:0000259" key="5">
    <source>
        <dbReference type="Pfam" id="PF00389"/>
    </source>
</evidence>
<accession>A0A9X0YRS7</accession>
<dbReference type="InterPro" id="IPR050418">
    <property type="entry name" value="D-iso_2-hydroxyacid_DH_PdxB"/>
</dbReference>
<dbReference type="RefSeq" id="WP_187773606.1">
    <property type="nucleotide sequence ID" value="NZ_JAGGMB010000003.1"/>
</dbReference>
<reference evidence="7" key="1">
    <citation type="submission" date="2021-03" db="EMBL/GenBank/DDBJ databases">
        <title>Genomic Encyclopedia of Type Strains, Phase IV (KMG-IV): sequencing the most valuable type-strain genomes for metagenomic binning, comparative biology and taxonomic classification.</title>
        <authorList>
            <person name="Goeker M."/>
        </authorList>
    </citation>
    <scope>NUCLEOTIDE SEQUENCE</scope>
    <source>
        <strain evidence="7">DSM 107338</strain>
    </source>
</reference>
<protein>
    <submittedName>
        <fullName evidence="7">D-3-phosphoglycerate dehydrogenase</fullName>
        <ecNumber evidence="7">1.1.1.95</ecNumber>
    </submittedName>
</protein>
<comment type="similarity">
    <text evidence="1 4">Belongs to the D-isomer specific 2-hydroxyacid dehydrogenase family.</text>
</comment>
<dbReference type="InterPro" id="IPR036291">
    <property type="entry name" value="NAD(P)-bd_dom_sf"/>
</dbReference>
<dbReference type="PANTHER" id="PTHR43761">
    <property type="entry name" value="D-ISOMER SPECIFIC 2-HYDROXYACID DEHYDROGENASE FAMILY PROTEIN (AFU_ORTHOLOGUE AFUA_1G13630)"/>
    <property type="match status" value="1"/>
</dbReference>
<dbReference type="SUPFAM" id="SSF51735">
    <property type="entry name" value="NAD(P)-binding Rossmann-fold domains"/>
    <property type="match status" value="1"/>
</dbReference>
<evidence type="ECO:0000313" key="8">
    <source>
        <dbReference type="Proteomes" id="UP001138793"/>
    </source>
</evidence>
<dbReference type="EC" id="1.1.1.95" evidence="7"/>
<keyword evidence="8" id="KW-1185">Reference proteome</keyword>
<dbReference type="GO" id="GO:0003714">
    <property type="term" value="F:transcription corepressor activity"/>
    <property type="evidence" value="ECO:0007669"/>
    <property type="project" value="InterPro"/>
</dbReference>
<keyword evidence="2 4" id="KW-0560">Oxidoreductase</keyword>
<dbReference type="Pfam" id="PF02826">
    <property type="entry name" value="2-Hacid_dh_C"/>
    <property type="match status" value="1"/>
</dbReference>
<evidence type="ECO:0000256" key="4">
    <source>
        <dbReference type="RuleBase" id="RU003719"/>
    </source>
</evidence>
<dbReference type="GO" id="GO:0051287">
    <property type="term" value="F:NAD binding"/>
    <property type="evidence" value="ECO:0007669"/>
    <property type="project" value="InterPro"/>
</dbReference>
<evidence type="ECO:0000256" key="3">
    <source>
        <dbReference type="ARBA" id="ARBA00023027"/>
    </source>
</evidence>
<dbReference type="Proteomes" id="UP001138793">
    <property type="component" value="Unassembled WGS sequence"/>
</dbReference>
<sequence>MYNEKPFVWILDDEWEQHELELKRYKEAGYETKVTRIHELKDDLLTYGPIADGVVAQVGFPCGEEIISQLENCKVIAVSGVGFNHVDLEAAAERGIYVSNVPDYCMDEVSDHTIAMLLYWMRRLPQFQKEVQKNRSWDPLCITDIRRIRDVTVGLLGFGRIARKVAEKIQVFGAQVIAHDAYVDDSVFKEYGVEAVSLDKLLHESEFLSLHVPLTAETENILNEESFKKLPKNAFIVNTCRGGIINETDLENAIKSGHIGGAALDVLAEEPPNFDHPLIHMDEVLITPHSAYNSIESLQTLRNRTCDIVIEGIKTGGLTKSLNGNKIKEKVER</sequence>
<dbReference type="PANTHER" id="PTHR43761:SF1">
    <property type="entry name" value="D-ISOMER SPECIFIC 2-HYDROXYACID DEHYDROGENASE CATALYTIC DOMAIN-CONTAINING PROTEIN-RELATED"/>
    <property type="match status" value="1"/>
</dbReference>
<dbReference type="Pfam" id="PF00389">
    <property type="entry name" value="2-Hacid_dh"/>
    <property type="match status" value="1"/>
</dbReference>
<name>A0A9X0YRS7_9BACI</name>
<dbReference type="InterPro" id="IPR006139">
    <property type="entry name" value="D-isomer_2_OHA_DH_cat_dom"/>
</dbReference>
<evidence type="ECO:0000313" key="7">
    <source>
        <dbReference type="EMBL" id="MBP2076896.1"/>
    </source>
</evidence>
<dbReference type="Gene3D" id="3.40.50.720">
    <property type="entry name" value="NAD(P)-binding Rossmann-like Domain"/>
    <property type="match status" value="2"/>
</dbReference>
<dbReference type="PROSITE" id="PS00671">
    <property type="entry name" value="D_2_HYDROXYACID_DH_3"/>
    <property type="match status" value="1"/>
</dbReference>